<feature type="region of interest" description="Disordered" evidence="19">
    <location>
        <begin position="1633"/>
        <end position="1672"/>
    </location>
</feature>
<dbReference type="InterPro" id="IPR000977">
    <property type="entry name" value="DNA_ligase_ATP-dep"/>
</dbReference>
<evidence type="ECO:0000259" key="20">
    <source>
        <dbReference type="PROSITE" id="PS50039"/>
    </source>
</evidence>
<dbReference type="InterPro" id="IPR001766">
    <property type="entry name" value="Fork_head_dom"/>
</dbReference>
<feature type="compositionally biased region" description="Basic and acidic residues" evidence="19">
    <location>
        <begin position="815"/>
        <end position="826"/>
    </location>
</feature>
<keyword evidence="10" id="KW-0460">Magnesium</keyword>
<feature type="region of interest" description="Disordered" evidence="19">
    <location>
        <begin position="1471"/>
        <end position="1501"/>
    </location>
</feature>
<dbReference type="Pfam" id="PF00533">
    <property type="entry name" value="BRCT"/>
    <property type="match status" value="1"/>
</dbReference>
<dbReference type="InterPro" id="IPR012310">
    <property type="entry name" value="DNA_ligase_ATP-dep_cent"/>
</dbReference>
<dbReference type="GO" id="GO:0003910">
    <property type="term" value="F:DNA ligase (ATP) activity"/>
    <property type="evidence" value="ECO:0007669"/>
    <property type="project" value="UniProtKB-EC"/>
</dbReference>
<dbReference type="InterPro" id="IPR036388">
    <property type="entry name" value="WH-like_DNA-bd_sf"/>
</dbReference>
<feature type="region of interest" description="Disordered" evidence="19">
    <location>
        <begin position="1839"/>
        <end position="1890"/>
    </location>
</feature>
<comment type="cofactor">
    <cofactor evidence="1">
        <name>Mg(2+)</name>
        <dbReference type="ChEBI" id="CHEBI:18420"/>
    </cofactor>
</comment>
<dbReference type="InterPro" id="IPR012308">
    <property type="entry name" value="DNA_ligase_ATP-dep_N"/>
</dbReference>
<feature type="region of interest" description="Disordered" evidence="19">
    <location>
        <begin position="1906"/>
        <end position="1928"/>
    </location>
</feature>
<feature type="compositionally biased region" description="Low complexity" evidence="19">
    <location>
        <begin position="1252"/>
        <end position="1261"/>
    </location>
</feature>
<feature type="compositionally biased region" description="Basic and acidic residues" evidence="19">
    <location>
        <begin position="1133"/>
        <end position="1155"/>
    </location>
</feature>
<evidence type="ECO:0000256" key="17">
    <source>
        <dbReference type="RuleBase" id="RU000617"/>
    </source>
</evidence>
<feature type="compositionally biased region" description="Low complexity" evidence="19">
    <location>
        <begin position="1095"/>
        <end position="1123"/>
    </location>
</feature>
<evidence type="ECO:0000256" key="14">
    <source>
        <dbReference type="ARBA" id="ARBA00023242"/>
    </source>
</evidence>
<evidence type="ECO:0000256" key="11">
    <source>
        <dbReference type="ARBA" id="ARBA00023125"/>
    </source>
</evidence>
<dbReference type="CDD" id="cd07903">
    <property type="entry name" value="Adenylation_DNA_ligase_IV"/>
    <property type="match status" value="1"/>
</dbReference>
<keyword evidence="13 17" id="KW-0234">DNA repair</keyword>
<feature type="domain" description="Fork-head" evidence="20">
    <location>
        <begin position="1373"/>
        <end position="1462"/>
    </location>
</feature>
<evidence type="ECO:0000256" key="10">
    <source>
        <dbReference type="ARBA" id="ARBA00022842"/>
    </source>
</evidence>
<evidence type="ECO:0000256" key="15">
    <source>
        <dbReference type="ARBA" id="ARBA00034003"/>
    </source>
</evidence>
<feature type="compositionally biased region" description="Low complexity" evidence="19">
    <location>
        <begin position="1794"/>
        <end position="1812"/>
    </location>
</feature>
<feature type="compositionally biased region" description="Pro residues" evidence="19">
    <location>
        <begin position="1"/>
        <end position="17"/>
    </location>
</feature>
<feature type="domain" description="ATP-dependent DNA ligase family profile" evidence="21">
    <location>
        <begin position="378"/>
        <end position="513"/>
    </location>
</feature>
<dbReference type="GO" id="GO:0043565">
    <property type="term" value="F:sequence-specific DNA binding"/>
    <property type="evidence" value="ECO:0007669"/>
    <property type="project" value="InterPro"/>
</dbReference>
<dbReference type="InterPro" id="IPR036420">
    <property type="entry name" value="BRCT_dom_sf"/>
</dbReference>
<dbReference type="GO" id="GO:0071897">
    <property type="term" value="P:DNA biosynthetic process"/>
    <property type="evidence" value="ECO:0007669"/>
    <property type="project" value="InterPro"/>
</dbReference>
<dbReference type="Pfam" id="PF00250">
    <property type="entry name" value="Forkhead"/>
    <property type="match status" value="1"/>
</dbReference>
<feature type="compositionally biased region" description="Pro residues" evidence="19">
    <location>
        <begin position="1319"/>
        <end position="1329"/>
    </location>
</feature>
<evidence type="ECO:0000256" key="6">
    <source>
        <dbReference type="ARBA" id="ARBA00022737"/>
    </source>
</evidence>
<dbReference type="Pfam" id="PF01068">
    <property type="entry name" value="DNA_ligase_A_M"/>
    <property type="match status" value="1"/>
</dbReference>
<dbReference type="Gene3D" id="3.30.470.30">
    <property type="entry name" value="DNA ligase/mRNA capping enzyme"/>
    <property type="match status" value="1"/>
</dbReference>
<dbReference type="SUPFAM" id="SSF52113">
    <property type="entry name" value="BRCT domain"/>
    <property type="match status" value="2"/>
</dbReference>
<proteinExistence type="inferred from homology"/>
<evidence type="ECO:0000256" key="16">
    <source>
        <dbReference type="PROSITE-ProRule" id="PRU00089"/>
    </source>
</evidence>
<evidence type="ECO:0000256" key="8">
    <source>
        <dbReference type="ARBA" id="ARBA00022763"/>
    </source>
</evidence>
<dbReference type="GO" id="GO:0046872">
    <property type="term" value="F:metal ion binding"/>
    <property type="evidence" value="ECO:0007669"/>
    <property type="project" value="UniProtKB-KW"/>
</dbReference>
<dbReference type="InterPro" id="IPR036599">
    <property type="entry name" value="DNA_ligase_N_sf"/>
</dbReference>
<keyword evidence="9 17" id="KW-0067">ATP-binding</keyword>
<feature type="compositionally biased region" description="Low complexity" evidence="19">
    <location>
        <begin position="1633"/>
        <end position="1653"/>
    </location>
</feature>
<feature type="compositionally biased region" description="Basic and acidic residues" evidence="19">
    <location>
        <begin position="1232"/>
        <end position="1250"/>
    </location>
</feature>
<feature type="compositionally biased region" description="Acidic residues" evidence="19">
    <location>
        <begin position="777"/>
        <end position="789"/>
    </location>
</feature>
<evidence type="ECO:0000256" key="5">
    <source>
        <dbReference type="ARBA" id="ARBA00022723"/>
    </source>
</evidence>
<dbReference type="SUPFAM" id="SSF117018">
    <property type="entry name" value="ATP-dependent DNA ligase DNA-binding domain"/>
    <property type="match status" value="1"/>
</dbReference>
<dbReference type="InterPro" id="IPR036390">
    <property type="entry name" value="WH_DNA-bd_sf"/>
</dbReference>
<feature type="domain" description="BRCT" evidence="22">
    <location>
        <begin position="674"/>
        <end position="767"/>
    </location>
</feature>
<dbReference type="InterPro" id="IPR044125">
    <property type="entry name" value="Adenylation_DNA_ligase_IV"/>
</dbReference>
<feature type="region of interest" description="Disordered" evidence="19">
    <location>
        <begin position="777"/>
        <end position="826"/>
    </location>
</feature>
<protein>
    <recommendedName>
        <fullName evidence="17">DNA ligase</fullName>
        <ecNumber evidence="17">6.5.1.1</ecNumber>
    </recommendedName>
</protein>
<feature type="region of interest" description="Disordered" evidence="19">
    <location>
        <begin position="1307"/>
        <end position="1366"/>
    </location>
</feature>
<dbReference type="Gene3D" id="1.10.3260.10">
    <property type="entry name" value="DNA ligase, ATP-dependent, N-terminal domain"/>
    <property type="match status" value="1"/>
</dbReference>
<comment type="catalytic activity">
    <reaction evidence="15 17">
        <text>ATP + (deoxyribonucleotide)n-3'-hydroxyl + 5'-phospho-(deoxyribonucleotide)m = (deoxyribonucleotide)n+m + AMP + diphosphate.</text>
        <dbReference type="EC" id="6.5.1.1"/>
    </reaction>
</comment>
<feature type="region of interest" description="Disordered" evidence="19">
    <location>
        <begin position="1"/>
        <end position="28"/>
    </location>
</feature>
<evidence type="ECO:0000313" key="23">
    <source>
        <dbReference type="EMBL" id="KAG5166565.1"/>
    </source>
</evidence>
<dbReference type="PROSITE" id="PS50172">
    <property type="entry name" value="BRCT"/>
    <property type="match status" value="2"/>
</dbReference>
<evidence type="ECO:0000256" key="18">
    <source>
        <dbReference type="RuleBase" id="RU004196"/>
    </source>
</evidence>
<dbReference type="InterPro" id="IPR012340">
    <property type="entry name" value="NA-bd_OB-fold"/>
</dbReference>
<dbReference type="PANTHER" id="PTHR45997:SF1">
    <property type="entry name" value="DNA LIGASE 4"/>
    <property type="match status" value="1"/>
</dbReference>
<organism evidence="23">
    <name type="scientific">Psilocybe cubensis</name>
    <name type="common">Psychedelic mushroom</name>
    <name type="synonym">Stropharia cubensis</name>
    <dbReference type="NCBI Taxonomy" id="181762"/>
    <lineage>
        <taxon>Eukaryota</taxon>
        <taxon>Fungi</taxon>
        <taxon>Dikarya</taxon>
        <taxon>Basidiomycota</taxon>
        <taxon>Agaricomycotina</taxon>
        <taxon>Agaricomycetes</taxon>
        <taxon>Agaricomycetidae</taxon>
        <taxon>Agaricales</taxon>
        <taxon>Agaricineae</taxon>
        <taxon>Strophariaceae</taxon>
        <taxon>Psilocybe</taxon>
    </lineage>
</organism>
<evidence type="ECO:0000256" key="12">
    <source>
        <dbReference type="ARBA" id="ARBA00023172"/>
    </source>
</evidence>
<keyword evidence="4 17" id="KW-0436">Ligase</keyword>
<dbReference type="NCBIfam" id="TIGR00574">
    <property type="entry name" value="dnl1"/>
    <property type="match status" value="1"/>
</dbReference>
<accession>A0A8H8CIT5</accession>
<feature type="compositionally biased region" description="Polar residues" evidence="19">
    <location>
        <begin position="1906"/>
        <end position="1916"/>
    </location>
</feature>
<dbReference type="GO" id="GO:0032807">
    <property type="term" value="C:DNA ligase IV complex"/>
    <property type="evidence" value="ECO:0007669"/>
    <property type="project" value="TreeGrafter"/>
</dbReference>
<evidence type="ECO:0000256" key="3">
    <source>
        <dbReference type="ARBA" id="ARBA00007572"/>
    </source>
</evidence>
<dbReference type="GO" id="GO:0003700">
    <property type="term" value="F:DNA-binding transcription factor activity"/>
    <property type="evidence" value="ECO:0007669"/>
    <property type="project" value="InterPro"/>
</dbReference>
<dbReference type="InterPro" id="IPR001357">
    <property type="entry name" value="BRCT_dom"/>
</dbReference>
<evidence type="ECO:0000256" key="13">
    <source>
        <dbReference type="ARBA" id="ARBA00023204"/>
    </source>
</evidence>
<evidence type="ECO:0000259" key="22">
    <source>
        <dbReference type="PROSITE" id="PS50172"/>
    </source>
</evidence>
<evidence type="ECO:0000259" key="21">
    <source>
        <dbReference type="PROSITE" id="PS50160"/>
    </source>
</evidence>
<evidence type="ECO:0000256" key="4">
    <source>
        <dbReference type="ARBA" id="ARBA00022598"/>
    </source>
</evidence>
<feature type="DNA-binding region" description="Fork-head" evidence="16">
    <location>
        <begin position="1373"/>
        <end position="1462"/>
    </location>
</feature>
<keyword evidence="5" id="KW-0479">Metal-binding</keyword>
<feature type="compositionally biased region" description="Polar residues" evidence="19">
    <location>
        <begin position="1307"/>
        <end position="1317"/>
    </location>
</feature>
<evidence type="ECO:0000256" key="1">
    <source>
        <dbReference type="ARBA" id="ARBA00001946"/>
    </source>
</evidence>
<feature type="region of interest" description="Disordered" evidence="19">
    <location>
        <begin position="1605"/>
        <end position="1624"/>
    </location>
</feature>
<dbReference type="PANTHER" id="PTHR45997">
    <property type="entry name" value="DNA LIGASE 4"/>
    <property type="match status" value="1"/>
</dbReference>
<dbReference type="PROSITE" id="PS50039">
    <property type="entry name" value="FORK_HEAD_3"/>
    <property type="match status" value="1"/>
</dbReference>
<keyword evidence="6" id="KW-0677">Repeat</keyword>
<dbReference type="GO" id="GO:0005524">
    <property type="term" value="F:ATP binding"/>
    <property type="evidence" value="ECO:0007669"/>
    <property type="project" value="UniProtKB-KW"/>
</dbReference>
<feature type="domain" description="BRCT" evidence="22">
    <location>
        <begin position="920"/>
        <end position="1026"/>
    </location>
</feature>
<dbReference type="SMART" id="SM00292">
    <property type="entry name" value="BRCT"/>
    <property type="match status" value="2"/>
</dbReference>
<dbReference type="Gene3D" id="2.40.50.140">
    <property type="entry name" value="Nucleic acid-binding proteins"/>
    <property type="match status" value="1"/>
</dbReference>
<comment type="caution">
    <text evidence="23">The sequence shown here is derived from an EMBL/GenBank/DDBJ whole genome shotgun (WGS) entry which is preliminary data.</text>
</comment>
<dbReference type="GO" id="GO:0006297">
    <property type="term" value="P:nucleotide-excision repair, DNA gap filling"/>
    <property type="evidence" value="ECO:0007669"/>
    <property type="project" value="TreeGrafter"/>
</dbReference>
<keyword evidence="7 17" id="KW-0547">Nucleotide-binding</keyword>
<dbReference type="Gene3D" id="1.10.10.10">
    <property type="entry name" value="Winged helix-like DNA-binding domain superfamily/Winged helix DNA-binding domain"/>
    <property type="match status" value="1"/>
</dbReference>
<feature type="region of interest" description="Disordered" evidence="19">
    <location>
        <begin position="1071"/>
        <end position="1273"/>
    </location>
</feature>
<dbReference type="PROSITE" id="PS00697">
    <property type="entry name" value="DNA_LIGASE_A1"/>
    <property type="match status" value="1"/>
</dbReference>
<evidence type="ECO:0000256" key="7">
    <source>
        <dbReference type="ARBA" id="ARBA00022741"/>
    </source>
</evidence>
<evidence type="ECO:0000256" key="2">
    <source>
        <dbReference type="ARBA" id="ARBA00004123"/>
    </source>
</evidence>
<dbReference type="GO" id="GO:0006310">
    <property type="term" value="P:DNA recombination"/>
    <property type="evidence" value="ECO:0007669"/>
    <property type="project" value="UniProtKB-KW"/>
</dbReference>
<feature type="region of interest" description="Disordered" evidence="19">
    <location>
        <begin position="843"/>
        <end position="878"/>
    </location>
</feature>
<sequence length="1976" mass="220069">MQPTPAPTSAPNSPGPPEGTHDTPLVEEQTYTAPPQNVDSAPFGVLVALFERLQNERKPERRRKLLLTWFTHWRNEKGFDLYPVLRLLLPQKDRERSVYGLKEKNLGKTYIKMIPLGQRDPDAQRLLNWKKPTDRDKAAGDFSTVLYEVVGKRSSVIEGSLSIDDLNHLLDQLSSNSGKQDVQSKILQRVYNRATPEEQRWIVRIILKDMTISVKETTIFSVFHPDAQDLYNTCSDLKKVAYDLWDPSHRLKNEDKTVQLFQAFAPMLCKRPTNTIEETVRLMGGVEFYIEEKLDGERMQLHKRANEYFYCSRKGKDYTYLYGKDIGQGSLTPYIRQAFDGKAVTEIVLDGEMLVWDPVSERNLPFGTLKTAALDKSKHEFNPRPCFKVFDILYLNGNSLLSLKVQHRKEILRKYVKEVKGRIEFAVQWKGTDAKDIRERMDQIMESRGEGLVIKNSLSRYELNGRTNGWIKVKPEYMDNMGETVDVVVVGGNYGTGTRRGGAVSTLICAVFDDRRSYDNDEDPKYSTFVRIGTGITYADYLWIRALPWKEWKKGTTPDFLQTSKKGTDDKGDLYLHPDDSFILKVKGAEIIPSGKYQYQLGYTMRFPRAVAFRSDLTIMDCMPASAILESLRNDKKRKMSSDISSSNKKRKITTSKPAILERYKGVKAKDVHVESKLLEGLTFVVLSDSKSKTANEDRKFIETQIYANGGICAQISGPGKIVIYGGSTTPYNIKQIINKGRDIIKPSWILDSISKGERMPLRKRYFFHATEESIASEEYDAEDDEQDQEAAGSGIASRSPSVDNRQGEPASSDIHGDKPVSPKVEEMEIDPELAEWFKVDQQTSGYSEDKDIQDNDSVTEDDDSDNADVAGDEEADLDDWLQVKVQEAKPPIEENAATQYEVDDDDVKMGESDKAMEYDQDLIFKHLCFYMDSPDNAIKNGLTVKPSKHEADMNVKLSQIAELVIAHGGKVVTDLDNPKLTHVVVDQRDVRRRIELIKRTSKPKMRNLVISDYIQACLDEGTLLDNAGCLSSFIYIMGDLQVSPISQLLHTLGITREDLNKRSDQMRQFLTADDAMSSRVPERDNAYRPRSGSDLHSSSRSVGSSRSFARSLSRASSSSVRDGTPPATPVKSEPREGEIPHRRMDSMEMVLERQRRQRKSRREKERESSKAVPHPPSPSPSIASHSGHNLDSYMQSRDDVQPPSSSSSSRSNPPSVTNDPPLPITPQKSKYYRDHTNLDSESARKDTALKTETPTPTRASAPPPPQSLPQPQYYAYPGYMGYPHFMPMAYRPATATSSFPITPQAQRTLPARQTATSPLPPSSPPPASSPMSSPARRINLVSSPGPMGPAPEENEYDNLPYKLPPGPYSPSKPDLSYAALVGRAILSSPEHRLTLQEIYDWITIVYPHYKRGETTWMNSIRHVLSTTVCFRKVPRDRSVGRTLWAIYDEDIECFKDGGFKKHLCKDYVNGNDGKEKQSGSSKGKARARKRVDDEEAIEGRKTKKLKKEQCAITGNISTFDSHVAGPSFMGSSTLSSRPLFPPTRPTAHHQPYYQSCVPQTQGFPTEVIFPPLPAAAAFNRVVNNLNTSHNNNVSSSTTLTTIKDSSAVEASPPPSSSSPILSASSISSSSLSSSIPELTPNLSSSSPPSSLPATSDIDIDCPESRPMSVKPDVLHDIGNTALAISDIFTDEGEADTSTPAECTEDDIFNTALLGPVTTWGQSPKVPGLLQPGIELLESNTDSDEDSDISIRDRKGKKKQGTRNYKGSVFPPMPSSPSLNRGKHASANSENAGRPSTPASLPALPSTPPRSSILDHQISSTRTPLSHKGLHMSPSASLAHYKSNLDPPPVYNGSIPALDNPQADEEDLMRTPRKRGTNASAPTSFGPPVTPRKLIFSANLEDSPFRTPSNNLNMSPFRTPGSRSIFDPHDPRTLLDEELSGMHYNYDSSPASGLFGRGRGSLLYDSPGFESPAKWW</sequence>
<feature type="compositionally biased region" description="Basic and acidic residues" evidence="19">
    <location>
        <begin position="1081"/>
        <end position="1094"/>
    </location>
</feature>
<reference evidence="23" key="1">
    <citation type="submission" date="2021-02" db="EMBL/GenBank/DDBJ databases">
        <title>Psilocybe cubensis genome.</title>
        <authorList>
            <person name="Mckernan K.J."/>
            <person name="Crawford S."/>
            <person name="Trippe A."/>
            <person name="Kane L.T."/>
            <person name="Mclaughlin S."/>
        </authorList>
    </citation>
    <scope>NUCLEOTIDE SEQUENCE [LARGE SCALE GENOMIC DNA]</scope>
    <source>
        <strain evidence="23">MGC-MH-2018</strain>
    </source>
</reference>
<dbReference type="Gene3D" id="3.40.50.10190">
    <property type="entry name" value="BRCT domain"/>
    <property type="match status" value="2"/>
</dbReference>
<comment type="subcellular location">
    <subcellularLocation>
        <location evidence="2 16">Nucleus</location>
    </subcellularLocation>
</comment>
<dbReference type="EMBL" id="JAFIQS010000008">
    <property type="protein sequence ID" value="KAG5166565.1"/>
    <property type="molecule type" value="Genomic_DNA"/>
</dbReference>
<keyword evidence="12 17" id="KW-0233">DNA recombination</keyword>
<evidence type="ECO:0000256" key="9">
    <source>
        <dbReference type="ARBA" id="ARBA00022840"/>
    </source>
</evidence>
<dbReference type="InterPro" id="IPR029710">
    <property type="entry name" value="LIG4"/>
</dbReference>
<dbReference type="SUPFAM" id="SSF56091">
    <property type="entry name" value="DNA ligase/mRNA capping enzyme, catalytic domain"/>
    <property type="match status" value="1"/>
</dbReference>
<keyword evidence="14 16" id="KW-0539">Nucleus</keyword>
<keyword evidence="8 17" id="KW-0227">DNA damage</keyword>
<feature type="region of interest" description="Disordered" evidence="19">
    <location>
        <begin position="1738"/>
        <end position="1815"/>
    </location>
</feature>
<feature type="compositionally biased region" description="Low complexity" evidence="19">
    <location>
        <begin position="1202"/>
        <end position="1217"/>
    </location>
</feature>
<dbReference type="SUPFAM" id="SSF46785">
    <property type="entry name" value="Winged helix' DNA-binding domain"/>
    <property type="match status" value="1"/>
</dbReference>
<dbReference type="PRINTS" id="PR00053">
    <property type="entry name" value="FORKHEAD"/>
</dbReference>
<name>A0A8H8CIT5_PSICU</name>
<dbReference type="SMART" id="SM00339">
    <property type="entry name" value="FH"/>
    <property type="match status" value="1"/>
</dbReference>
<keyword evidence="11 16" id="KW-0238">DNA-binding</keyword>
<gene>
    <name evidence="23" type="ORF">JR316_008655</name>
</gene>
<evidence type="ECO:0000256" key="19">
    <source>
        <dbReference type="SAM" id="MobiDB-lite"/>
    </source>
</evidence>
<comment type="similarity">
    <text evidence="3 18">Belongs to the ATP-dependent DNA ligase family.</text>
</comment>
<dbReference type="InterPro" id="IPR016059">
    <property type="entry name" value="DNA_ligase_ATP-dep_CS"/>
</dbReference>
<dbReference type="Pfam" id="PF04675">
    <property type="entry name" value="DNA_ligase_A_N"/>
    <property type="match status" value="1"/>
</dbReference>
<dbReference type="SUPFAM" id="SSF50249">
    <property type="entry name" value="Nucleic acid-binding proteins"/>
    <property type="match status" value="1"/>
</dbReference>
<dbReference type="PROSITE" id="PS00333">
    <property type="entry name" value="DNA_LIGASE_A2"/>
    <property type="match status" value="1"/>
</dbReference>
<dbReference type="EC" id="6.5.1.1" evidence="17"/>
<dbReference type="PROSITE" id="PS50160">
    <property type="entry name" value="DNA_LIGASE_A3"/>
    <property type="match status" value="1"/>
</dbReference>
<dbReference type="GO" id="GO:0006303">
    <property type="term" value="P:double-strand break repair via nonhomologous end joining"/>
    <property type="evidence" value="ECO:0007669"/>
    <property type="project" value="TreeGrafter"/>
</dbReference>
<feature type="compositionally biased region" description="Acidic residues" evidence="19">
    <location>
        <begin position="858"/>
        <end position="878"/>
    </location>
</feature>